<evidence type="ECO:0000313" key="2">
    <source>
        <dbReference type="Proteomes" id="UP001221142"/>
    </source>
</evidence>
<dbReference type="Proteomes" id="UP001221142">
    <property type="component" value="Unassembled WGS sequence"/>
</dbReference>
<reference evidence="1" key="1">
    <citation type="submission" date="2023-03" db="EMBL/GenBank/DDBJ databases">
        <title>Massive genome expansion in bonnet fungi (Mycena s.s.) driven by repeated elements and novel gene families across ecological guilds.</title>
        <authorList>
            <consortium name="Lawrence Berkeley National Laboratory"/>
            <person name="Harder C.B."/>
            <person name="Miyauchi S."/>
            <person name="Viragh M."/>
            <person name="Kuo A."/>
            <person name="Thoen E."/>
            <person name="Andreopoulos B."/>
            <person name="Lu D."/>
            <person name="Skrede I."/>
            <person name="Drula E."/>
            <person name="Henrissat B."/>
            <person name="Morin E."/>
            <person name="Kohler A."/>
            <person name="Barry K."/>
            <person name="LaButti K."/>
            <person name="Morin E."/>
            <person name="Salamov A."/>
            <person name="Lipzen A."/>
            <person name="Mereny Z."/>
            <person name="Hegedus B."/>
            <person name="Baldrian P."/>
            <person name="Stursova M."/>
            <person name="Weitz H."/>
            <person name="Taylor A."/>
            <person name="Grigoriev I.V."/>
            <person name="Nagy L.G."/>
            <person name="Martin F."/>
            <person name="Kauserud H."/>
        </authorList>
    </citation>
    <scope>NUCLEOTIDE SEQUENCE</scope>
    <source>
        <strain evidence="1">9284</strain>
    </source>
</reference>
<comment type="caution">
    <text evidence="1">The sequence shown here is derived from an EMBL/GenBank/DDBJ whole genome shotgun (WGS) entry which is preliminary data.</text>
</comment>
<dbReference type="EMBL" id="JARKIF010000007">
    <property type="protein sequence ID" value="KAJ7635068.1"/>
    <property type="molecule type" value="Genomic_DNA"/>
</dbReference>
<evidence type="ECO:0008006" key="3">
    <source>
        <dbReference type="Google" id="ProtNLM"/>
    </source>
</evidence>
<keyword evidence="2" id="KW-1185">Reference proteome</keyword>
<gene>
    <name evidence="1" type="ORF">FB45DRAFT_1142917</name>
</gene>
<dbReference type="AlphaFoldDB" id="A0AAD7BZT7"/>
<evidence type="ECO:0000313" key="1">
    <source>
        <dbReference type="EMBL" id="KAJ7635068.1"/>
    </source>
</evidence>
<proteinExistence type="predicted"/>
<sequence length="357" mass="41358">MAHKSPAMSFFELGMGPHNALFAQLSARELVRLMQTCRLIYDLAHQICFNPMRLLCPFFGDPTQVERFQQIQAETQILISGSIALQYFDRTTYPESDLDPYAYGKFAVRSHCDVYKQLAAPIVAKPKLSNYPMPNDIADVLDFTKWDKKIQLILAKSTPIEVILDFHSTCVMNVLTHAHAYAFYPQSTFLDRRAWEIGIDEIGGRGEARRKYVNRGRQMVSTPACREFAEGIRWVGGHFTWTLPLERRRASVPEFELISTNSWRLEMSSFYGIPFESKHSRLQYDYFVIEAEWSRKFTRDQVKFVLVFLLCIYLSVPSVCRRASQDAYADRGLLKLLVQHREGLLKRRPQFTRNAEA</sequence>
<accession>A0AAD7BZT7</accession>
<protein>
    <recommendedName>
        <fullName evidence="3">F-box domain-containing protein</fullName>
    </recommendedName>
</protein>
<organism evidence="1 2">
    <name type="scientific">Roridomyces roridus</name>
    <dbReference type="NCBI Taxonomy" id="1738132"/>
    <lineage>
        <taxon>Eukaryota</taxon>
        <taxon>Fungi</taxon>
        <taxon>Dikarya</taxon>
        <taxon>Basidiomycota</taxon>
        <taxon>Agaricomycotina</taxon>
        <taxon>Agaricomycetes</taxon>
        <taxon>Agaricomycetidae</taxon>
        <taxon>Agaricales</taxon>
        <taxon>Marasmiineae</taxon>
        <taxon>Mycenaceae</taxon>
        <taxon>Roridomyces</taxon>
    </lineage>
</organism>
<name>A0AAD7BZT7_9AGAR</name>